<dbReference type="Pfam" id="PF00899">
    <property type="entry name" value="ThiF"/>
    <property type="match status" value="1"/>
</dbReference>
<accession>A0A1M5GC55</accession>
<dbReference type="PANTHER" id="PTHR43267:SF3">
    <property type="entry name" value="THIF PROTEIN"/>
    <property type="match status" value="1"/>
</dbReference>
<dbReference type="PANTHER" id="PTHR43267">
    <property type="entry name" value="TRNA THREONYLCARBAMOYLADENOSINE DEHYDRATASE"/>
    <property type="match status" value="1"/>
</dbReference>
<dbReference type="GO" id="GO:0008641">
    <property type="term" value="F:ubiquitin-like modifier activating enzyme activity"/>
    <property type="evidence" value="ECO:0007669"/>
    <property type="project" value="InterPro"/>
</dbReference>
<dbReference type="OrthoDB" id="5149792at2"/>
<dbReference type="InterPro" id="IPR045886">
    <property type="entry name" value="ThiF/MoeB/HesA"/>
</dbReference>
<dbReference type="NCBIfam" id="NF005901">
    <property type="entry name" value="PRK07877.1"/>
    <property type="match status" value="1"/>
</dbReference>
<dbReference type="GO" id="GO:0016491">
    <property type="term" value="F:oxidoreductase activity"/>
    <property type="evidence" value="ECO:0007669"/>
    <property type="project" value="InterPro"/>
</dbReference>
<evidence type="ECO:0000313" key="3">
    <source>
        <dbReference type="Proteomes" id="UP000184287"/>
    </source>
</evidence>
<name>A0A1M5GC55_9SPHI</name>
<dbReference type="Proteomes" id="UP000184287">
    <property type="component" value="Unassembled WGS sequence"/>
</dbReference>
<evidence type="ECO:0000259" key="1">
    <source>
        <dbReference type="Pfam" id="PF00899"/>
    </source>
</evidence>
<dbReference type="AlphaFoldDB" id="A0A1M5GC55"/>
<dbReference type="InterPro" id="IPR000594">
    <property type="entry name" value="ThiF_NAD_FAD-bd"/>
</dbReference>
<protein>
    <submittedName>
        <fullName evidence="2">ThiF family protein</fullName>
    </submittedName>
</protein>
<dbReference type="InterPro" id="IPR000415">
    <property type="entry name" value="Nitroreductase-like"/>
</dbReference>
<sequence>MQLDKELRQLTKARTSQTQSYSEIYTPIVYRIGNQEDQSALLELLQVNPNIQVFDSIQNQLTDLIKGLNPTLVLSKEQISEKILEHLNGTEPEEYGVWIYYPWLEKLVHILDKDEFIMVRTNRNKHKITQLEQDQLMQKKIGVIGLSVGQSVSLTLAIERGCGELRIADFDHLDLTNLNRIRSGVQNIDLRKTVIVAREIAEIDPFLKVVCFHEGITEENIDAFLTENGKLDLLIDECDGIDIKILCRVKAKGHQIPVLMEASDRGTIDIERFDLQPDRPILHGYIEHLDISKVKHLKTNEEKIPYILPIAGVETLSTRMKASMIEIQQTITSWPQLASAVTYGGGITADLSRRILLQELSVSGRFFVDIEEIIADPPSDAPKPEMPKPEKGISFPEIRTLIAGTNIEKAKGAVALDETQLEQIMQTAQRASSAGNNQPWKWYYEQGTLFLFHDTERSFSFANHKNIVAYVGFGLALESLRLKADSLNLNLHEQLFPDPNIPTLIAALQFSAADQHQVKDTLAGLTGIRNTNRNQPKERKPVSTEILSTIKTETEQVSGAKIHFIEDENTIRKVADIMGEADKLRLYTPTGHHELFNLELRFTKEESERTGDGLDLESFGLTPGEAIGMRIAKDPEVLSLLKKWKMGTGLERLSKKSGIASSAIALITMPAHTSADFINGGRAVERMWLTANHAGIAIHPMTASILHFNILKYGEGLNQDSYLKDRFTELNGIFYDCFSTVDQKEEVSVFLCRLFYSEKEDAPSKRLPIDKIFIHA</sequence>
<dbReference type="SUPFAM" id="SSF69572">
    <property type="entry name" value="Activating enzymes of the ubiquitin-like proteins"/>
    <property type="match status" value="1"/>
</dbReference>
<dbReference type="GO" id="GO:0061503">
    <property type="term" value="F:tRNA threonylcarbamoyladenosine dehydratase"/>
    <property type="evidence" value="ECO:0007669"/>
    <property type="project" value="TreeGrafter"/>
</dbReference>
<dbReference type="Gene3D" id="3.40.109.10">
    <property type="entry name" value="NADH Oxidase"/>
    <property type="match status" value="1"/>
</dbReference>
<dbReference type="STRING" id="288992.SAMN04488522_104146"/>
<dbReference type="InterPro" id="IPR035985">
    <property type="entry name" value="Ubiquitin-activating_enz"/>
</dbReference>
<dbReference type="SUPFAM" id="SSF55469">
    <property type="entry name" value="FMN-dependent nitroreductase-like"/>
    <property type="match status" value="1"/>
</dbReference>
<dbReference type="Gene3D" id="3.40.50.720">
    <property type="entry name" value="NAD(P)-binding Rossmann-like Domain"/>
    <property type="match status" value="1"/>
</dbReference>
<dbReference type="RefSeq" id="WP_073232877.1">
    <property type="nucleotide sequence ID" value="NZ_FQUQ01000004.1"/>
</dbReference>
<organism evidence="2 3">
    <name type="scientific">Pedobacter caeni</name>
    <dbReference type="NCBI Taxonomy" id="288992"/>
    <lineage>
        <taxon>Bacteria</taxon>
        <taxon>Pseudomonadati</taxon>
        <taxon>Bacteroidota</taxon>
        <taxon>Sphingobacteriia</taxon>
        <taxon>Sphingobacteriales</taxon>
        <taxon>Sphingobacteriaceae</taxon>
        <taxon>Pedobacter</taxon>
    </lineage>
</organism>
<gene>
    <name evidence="2" type="ORF">SAMN04488522_104146</name>
</gene>
<keyword evidence="3" id="KW-1185">Reference proteome</keyword>
<dbReference type="EMBL" id="FQUQ01000004">
    <property type="protein sequence ID" value="SHG01072.1"/>
    <property type="molecule type" value="Genomic_DNA"/>
</dbReference>
<evidence type="ECO:0000313" key="2">
    <source>
        <dbReference type="EMBL" id="SHG01072.1"/>
    </source>
</evidence>
<proteinExistence type="predicted"/>
<dbReference type="GO" id="GO:0061504">
    <property type="term" value="P:cyclic threonylcarbamoyladenosine biosynthetic process"/>
    <property type="evidence" value="ECO:0007669"/>
    <property type="project" value="TreeGrafter"/>
</dbReference>
<feature type="domain" description="THIF-type NAD/FAD binding fold" evidence="1">
    <location>
        <begin position="127"/>
        <end position="261"/>
    </location>
</feature>
<reference evidence="3" key="1">
    <citation type="submission" date="2016-11" db="EMBL/GenBank/DDBJ databases">
        <authorList>
            <person name="Varghese N."/>
            <person name="Submissions S."/>
        </authorList>
    </citation>
    <scope>NUCLEOTIDE SEQUENCE [LARGE SCALE GENOMIC DNA]</scope>
    <source>
        <strain evidence="3">DSM 16990</strain>
    </source>
</reference>
<dbReference type="CDD" id="cd01483">
    <property type="entry name" value="E1_enzyme_family"/>
    <property type="match status" value="1"/>
</dbReference>